<feature type="compositionally biased region" description="Basic and acidic residues" evidence="1">
    <location>
        <begin position="213"/>
        <end position="224"/>
    </location>
</feature>
<proteinExistence type="predicted"/>
<dbReference type="HOGENOM" id="CLU_1118575_0_0_0"/>
<organism evidence="2 3">
    <name type="scientific">Candidatus Saccharimonas aalborgensis</name>
    <dbReference type="NCBI Taxonomy" id="1332188"/>
    <lineage>
        <taxon>Bacteria</taxon>
        <taxon>Candidatus Saccharimonadota</taxon>
        <taxon>Candidatus Saccharimonadia</taxon>
        <taxon>Candidatus Saccharimonadales</taxon>
        <taxon>Candidatus Saccharimonadaceae</taxon>
        <taxon>Candidatus Saccharimonas</taxon>
    </lineage>
</organism>
<feature type="region of interest" description="Disordered" evidence="1">
    <location>
        <begin position="210"/>
        <end position="238"/>
    </location>
</feature>
<protein>
    <submittedName>
        <fullName evidence="2">Uncharacterized protein</fullName>
    </submittedName>
</protein>
<gene>
    <name evidence="2" type="ORF">L336_0956</name>
</gene>
<accession>R4PWK2</accession>
<evidence type="ECO:0000313" key="3">
    <source>
        <dbReference type="Proteomes" id="UP000013893"/>
    </source>
</evidence>
<dbReference type="KEGG" id="saal:L336_0956"/>
<sequence length="248" mass="26229">MRVPGRTLLLPVGLLDGPDQPGGRLGHPELHHRHVLHLREGGERHQRSLVALGAVPGGVATLVGPTPVDGGLRALGGTRALGRQLLAVVPPTEVGGKGDGHDLLAGRGVVGRTDLTPLAGLATDHRRTSGEVDGVTVKHPRHHRSGAGGPYGGGCRRGNRRLRRRRGDGGRRGTHWGSRGRHRNGGLAGRGHSLGDRGRAERWLLGASPAEGLEQHPKNAKHDEAQDESQGRVAANNATRRVHQVFLP</sequence>
<keyword evidence="3" id="KW-1185">Reference proteome</keyword>
<name>R4PWK2_9BACT</name>
<feature type="region of interest" description="Disordered" evidence="1">
    <location>
        <begin position="137"/>
        <end position="196"/>
    </location>
</feature>
<evidence type="ECO:0000256" key="1">
    <source>
        <dbReference type="SAM" id="MobiDB-lite"/>
    </source>
</evidence>
<reference evidence="2 3" key="1">
    <citation type="journal article" date="2013" name="Nat. Biotechnol.">
        <title>Genome sequences of rare, uncultured bacteria obtained by differential coverage binning of multiple metagenomes.</title>
        <authorList>
            <person name="Albertsen M."/>
            <person name="Hugenholtz P."/>
            <person name="Skarshewski A."/>
            <person name="Nielsen K.L."/>
            <person name="Tyson G.W."/>
            <person name="Nielsen P.H."/>
        </authorList>
    </citation>
    <scope>NUCLEOTIDE SEQUENCE [LARGE SCALE GENOMIC DNA]</scope>
    <source>
        <strain evidence="2">TM71</strain>
    </source>
</reference>
<feature type="compositionally biased region" description="Basic residues" evidence="1">
    <location>
        <begin position="157"/>
        <end position="184"/>
    </location>
</feature>
<feature type="compositionally biased region" description="Gly residues" evidence="1">
    <location>
        <begin position="146"/>
        <end position="156"/>
    </location>
</feature>
<dbReference type="STRING" id="1332188.L336_0956"/>
<evidence type="ECO:0000313" key="2">
    <source>
        <dbReference type="EMBL" id="AGL62655.1"/>
    </source>
</evidence>
<dbReference type="Proteomes" id="UP000013893">
    <property type="component" value="Chromosome"/>
</dbReference>
<dbReference type="EMBL" id="CP005957">
    <property type="protein sequence ID" value="AGL62655.1"/>
    <property type="molecule type" value="Genomic_DNA"/>
</dbReference>
<dbReference type="AlphaFoldDB" id="R4PWK2"/>